<evidence type="ECO:0000259" key="4">
    <source>
        <dbReference type="PROSITE" id="PS51271"/>
    </source>
</evidence>
<dbReference type="InterPro" id="IPR022771">
    <property type="entry name" value="WAPL_C"/>
</dbReference>
<evidence type="ECO:0000313" key="6">
    <source>
        <dbReference type="Proteomes" id="UP001154329"/>
    </source>
</evidence>
<dbReference type="InterPro" id="IPR039874">
    <property type="entry name" value="WAPL"/>
</dbReference>
<dbReference type="Proteomes" id="UP001154329">
    <property type="component" value="Chromosome 4"/>
</dbReference>
<gene>
    <name evidence="5" type="ORF">APHIGO_LOCUS12063</name>
</gene>
<dbReference type="PANTHER" id="PTHR22100:SF13">
    <property type="entry name" value="WINGS APART-LIKE PROTEIN HOMOLOG"/>
    <property type="match status" value="1"/>
</dbReference>
<feature type="compositionally biased region" description="Polar residues" evidence="3">
    <location>
        <begin position="205"/>
        <end position="214"/>
    </location>
</feature>
<dbReference type="EMBL" id="OU899037">
    <property type="protein sequence ID" value="CAH1738805.1"/>
    <property type="molecule type" value="Genomic_DNA"/>
</dbReference>
<protein>
    <recommendedName>
        <fullName evidence="4">WAPL domain-containing protein</fullName>
    </recommendedName>
</protein>
<keyword evidence="6" id="KW-1185">Reference proteome</keyword>
<dbReference type="PROSITE" id="PS51271">
    <property type="entry name" value="WAPL"/>
    <property type="match status" value="1"/>
</dbReference>
<evidence type="ECO:0000256" key="1">
    <source>
        <dbReference type="ARBA" id="ARBA00006854"/>
    </source>
</evidence>
<feature type="domain" description="WAPL" evidence="4">
    <location>
        <begin position="527"/>
        <end position="1038"/>
    </location>
</feature>
<feature type="compositionally biased region" description="Basic and acidic residues" evidence="3">
    <location>
        <begin position="192"/>
        <end position="204"/>
    </location>
</feature>
<organism evidence="5 6">
    <name type="scientific">Aphis gossypii</name>
    <name type="common">Cotton aphid</name>
    <dbReference type="NCBI Taxonomy" id="80765"/>
    <lineage>
        <taxon>Eukaryota</taxon>
        <taxon>Metazoa</taxon>
        <taxon>Ecdysozoa</taxon>
        <taxon>Arthropoda</taxon>
        <taxon>Hexapoda</taxon>
        <taxon>Insecta</taxon>
        <taxon>Pterygota</taxon>
        <taxon>Neoptera</taxon>
        <taxon>Paraneoptera</taxon>
        <taxon>Hemiptera</taxon>
        <taxon>Sternorrhyncha</taxon>
        <taxon>Aphidomorpha</taxon>
        <taxon>Aphidoidea</taxon>
        <taxon>Aphididae</taxon>
        <taxon>Aphidini</taxon>
        <taxon>Aphis</taxon>
        <taxon>Aphis</taxon>
    </lineage>
</organism>
<dbReference type="AlphaFoldDB" id="A0A9P0NRP6"/>
<feature type="region of interest" description="Disordered" evidence="3">
    <location>
        <begin position="481"/>
        <end position="502"/>
    </location>
</feature>
<dbReference type="InterPro" id="IPR011989">
    <property type="entry name" value="ARM-like"/>
</dbReference>
<dbReference type="InterPro" id="IPR016024">
    <property type="entry name" value="ARM-type_fold"/>
</dbReference>
<proteinExistence type="inferred from homology"/>
<name>A0A9P0NRP6_APHGO</name>
<accession>A0A9P0NRP6</accession>
<dbReference type="InterPro" id="IPR012502">
    <property type="entry name" value="WAPL_dom"/>
</dbReference>
<dbReference type="PANTHER" id="PTHR22100">
    <property type="entry name" value="WINGS APART-LIKE PROTEIN HOMOLOG"/>
    <property type="match status" value="1"/>
</dbReference>
<evidence type="ECO:0000256" key="2">
    <source>
        <dbReference type="SAM" id="Coils"/>
    </source>
</evidence>
<dbReference type="FunFam" id="1.25.10.10:FF:000374">
    <property type="entry name" value="Protein wings apart-like"/>
    <property type="match status" value="1"/>
</dbReference>
<feature type="coiled-coil region" evidence="2">
    <location>
        <begin position="325"/>
        <end position="359"/>
    </location>
</feature>
<dbReference type="Gene3D" id="1.25.10.10">
    <property type="entry name" value="Leucine-rich Repeat Variant"/>
    <property type="match status" value="1"/>
</dbReference>
<feature type="region of interest" description="Disordered" evidence="3">
    <location>
        <begin position="940"/>
        <end position="961"/>
    </location>
</feature>
<keyword evidence="2" id="KW-0175">Coiled coil</keyword>
<feature type="compositionally biased region" description="Polar residues" evidence="3">
    <location>
        <begin position="490"/>
        <end position="500"/>
    </location>
</feature>
<reference evidence="5" key="1">
    <citation type="submission" date="2022-02" db="EMBL/GenBank/DDBJ databases">
        <authorList>
            <person name="King R."/>
        </authorList>
    </citation>
    <scope>NUCLEOTIDE SEQUENCE</scope>
</reference>
<reference evidence="5" key="2">
    <citation type="submission" date="2022-10" db="EMBL/GenBank/DDBJ databases">
        <authorList>
            <consortium name="ENA_rothamsted_submissions"/>
            <consortium name="culmorum"/>
            <person name="King R."/>
        </authorList>
    </citation>
    <scope>NUCLEOTIDE SEQUENCE</scope>
</reference>
<dbReference type="Pfam" id="PF07814">
    <property type="entry name" value="WAPL"/>
    <property type="match status" value="1"/>
</dbReference>
<comment type="similarity">
    <text evidence="1">Belongs to the WAPL family.</text>
</comment>
<evidence type="ECO:0000313" key="5">
    <source>
        <dbReference type="EMBL" id="CAH1738805.1"/>
    </source>
</evidence>
<feature type="region of interest" description="Disordered" evidence="3">
    <location>
        <begin position="107"/>
        <end position="218"/>
    </location>
</feature>
<evidence type="ECO:0000256" key="3">
    <source>
        <dbReference type="SAM" id="MobiDB-lite"/>
    </source>
</evidence>
<dbReference type="SUPFAM" id="SSF48371">
    <property type="entry name" value="ARM repeat"/>
    <property type="match status" value="1"/>
</dbReference>
<sequence length="1074" mass="121672">MYVYICIYIIICTYEMYCRFSINSGLKLNQYKTFLMLDQSATKGPRSYMKSYGRAKYSNNPNSVVQTAINFDKLLCENTNRPTAAKSSGTVGKWGVTSFTSIRSTNFVTGNTNTGKTEETSGSRFSVGKKRQHQEASPAPKIAIPEPTVNATRPKKFFKSRNADSNRSDRKYGGSEVTKKTRTVIQKTPESSPEKEDRIPESKELSFTSLTPTKDPSKPPIVLRIFKGKSQLVNEPNTIQKPLQAIEVPESNDQITPTITTRSLRRRNPQTTYTEPETEESPPIIDIPKKRRQDRAKFTVPTLKINISKHTVINQNDDELKYEINEKKTTNMDLDKSKIEQLENDRNKLLAVLEGSDDSVSSPKMDIAVDNEEEKPDATDDLLKQLEVHFNPDTELPNKKIEKKKEDVKIQSEIPSSKHRGVFIETEPIKVDDDDITDKMVVDPPETFIPAKKSIFKSRNERNKKGMFLYKHSWVDKEKKIDEEKKEESIPSTSPTNSFEQKPLVRITKSTDVFDDDFDSVTSVKCDKAEKGFYTVVRNVKKAHQIQESGEFQEFNDDVEYILDALQPNNPIGTRCLSAITLATKCMTPAFRMHVKAHGTVAKIFRALQDATKDQSLGMCTATVMFVLSQDRLNMDLDRDCLELMLNLLENDTSHDQALDDCGLTDHQLQKTRERVIQLCSEIKSQGAAKYLNTDNITVGQLAMETLLSLTSARAGEWFKEEMRQLGGLDHIIRTVVQCCNHVDSMTNVWSPTLIDRIKKVDRCLRILENVTIQNEENNVYLLDFENGILINTLIRMFKVCDYEIPLYPSYDENDKDSIGAVLRECLTANLKVLINLSHDSNQITHGSKIGQKDGVIDTALHIFLKVPEYVPHDEKFDIMFLTLTFLINLVEINVENRKLIAEAKAPETSDVVHDSMKSFAIEALVKMFFQQEQLAKTEEKKTDEILDGENKQTEKPAKDAPLKAHTQYIEETIALLVEKAGQNMQHTMIASYIAILLGYITMDDKEYLEFVGKQLPDGRFTAMLAVLDKYLNFMKLTAAPGTRGIKSVEMIIKHLTKCEKLQAEASGLPGTSA</sequence>
<feature type="compositionally biased region" description="Basic and acidic residues" evidence="3">
    <location>
        <begin position="161"/>
        <end position="179"/>
    </location>
</feature>